<dbReference type="PANTHER" id="PTHR38039:SF1">
    <property type="entry name" value="TOXIN YOEB"/>
    <property type="match status" value="1"/>
</dbReference>
<comment type="similarity">
    <text evidence="1">Belongs to the YoeB family.</text>
</comment>
<evidence type="ECO:0000256" key="2">
    <source>
        <dbReference type="ARBA" id="ARBA00022649"/>
    </source>
</evidence>
<dbReference type="Gene3D" id="3.30.2310.20">
    <property type="entry name" value="RelE-like"/>
    <property type="match status" value="1"/>
</dbReference>
<evidence type="ECO:0000256" key="4">
    <source>
        <dbReference type="ARBA" id="ARBA00022759"/>
    </source>
</evidence>
<evidence type="ECO:0000256" key="5">
    <source>
        <dbReference type="ARBA" id="ARBA00022801"/>
    </source>
</evidence>
<keyword evidence="4" id="KW-0255">Endonuclease</keyword>
<dbReference type="OrthoDB" id="9801102at2"/>
<gene>
    <name evidence="7" type="ORF">DBX24_00530</name>
</gene>
<dbReference type="RefSeq" id="WP_120488822.1">
    <property type="nucleotide sequence ID" value="NZ_CP029149.1"/>
</dbReference>
<evidence type="ECO:0000256" key="1">
    <source>
        <dbReference type="ARBA" id="ARBA00008172"/>
    </source>
</evidence>
<sequence>MRFDIIFSDLAKEQISEFKRTNLTSYNKIKKLIMELGEHPTTGTGKPEKLKGDYSEYWSRRINKKDRLIYKINNDEVYVFILSVYGHYDDK</sequence>
<dbReference type="GO" id="GO:0006401">
    <property type="term" value="P:RNA catabolic process"/>
    <property type="evidence" value="ECO:0007669"/>
    <property type="project" value="InterPro"/>
</dbReference>
<dbReference type="AlphaFoldDB" id="A0A6P1QUJ1"/>
<dbReference type="GO" id="GO:0016787">
    <property type="term" value="F:hydrolase activity"/>
    <property type="evidence" value="ECO:0007669"/>
    <property type="project" value="UniProtKB-KW"/>
</dbReference>
<evidence type="ECO:0000313" key="8">
    <source>
        <dbReference type="Proteomes" id="UP000464318"/>
    </source>
</evidence>
<reference evidence="7 8" key="1">
    <citation type="submission" date="2018-04" db="EMBL/GenBank/DDBJ databases">
        <title>Characteristic and Complete Genome Sequencing of A Novel Member of Infective Endocarditis Causative Bacteria: Bergeyella cardium QL-PH.</title>
        <authorList>
            <person name="Pan H."/>
            <person name="Sun E."/>
            <person name="Zhang Y."/>
        </authorList>
    </citation>
    <scope>NUCLEOTIDE SEQUENCE [LARGE SCALE GENOMIC DNA]</scope>
    <source>
        <strain evidence="7 8">HPQL</strain>
    </source>
</reference>
<keyword evidence="2" id="KW-1277">Toxin-antitoxin system</keyword>
<evidence type="ECO:0000256" key="3">
    <source>
        <dbReference type="ARBA" id="ARBA00022722"/>
    </source>
</evidence>
<proteinExistence type="inferred from homology"/>
<dbReference type="Proteomes" id="UP000464318">
    <property type="component" value="Chromosome"/>
</dbReference>
<dbReference type="GO" id="GO:0004519">
    <property type="term" value="F:endonuclease activity"/>
    <property type="evidence" value="ECO:0007669"/>
    <property type="project" value="UniProtKB-KW"/>
</dbReference>
<dbReference type="NCBIfam" id="TIGR02116">
    <property type="entry name" value="toxin_Txe_YoeB"/>
    <property type="match status" value="1"/>
</dbReference>
<name>A0A6P1QUJ1_9FLAO</name>
<dbReference type="SUPFAM" id="SSF143011">
    <property type="entry name" value="RelE-like"/>
    <property type="match status" value="1"/>
</dbReference>
<dbReference type="Pfam" id="PF06769">
    <property type="entry name" value="YoeB_toxin"/>
    <property type="match status" value="1"/>
</dbReference>
<dbReference type="InterPro" id="IPR035093">
    <property type="entry name" value="RelE/ParE_toxin_dom_sf"/>
</dbReference>
<evidence type="ECO:0000256" key="6">
    <source>
        <dbReference type="ARBA" id="ARBA00030388"/>
    </source>
</evidence>
<protein>
    <recommendedName>
        <fullName evidence="6">Putative mRNA interferase YoeB</fullName>
    </recommendedName>
</protein>
<evidence type="ECO:0000313" key="7">
    <source>
        <dbReference type="EMBL" id="QHN64480.1"/>
    </source>
</evidence>
<organism evidence="7 8">
    <name type="scientific">Bergeyella cardium</name>
    <dbReference type="NCBI Taxonomy" id="1585976"/>
    <lineage>
        <taxon>Bacteria</taxon>
        <taxon>Pseudomonadati</taxon>
        <taxon>Bacteroidota</taxon>
        <taxon>Flavobacteriia</taxon>
        <taxon>Flavobacteriales</taxon>
        <taxon>Weeksellaceae</taxon>
        <taxon>Bergeyella</taxon>
    </lineage>
</organism>
<keyword evidence="5" id="KW-0378">Hydrolase</keyword>
<dbReference type="InterPro" id="IPR009614">
    <property type="entry name" value="YoeB_toxin"/>
</dbReference>
<dbReference type="KEGG" id="bcad:DBX24_00530"/>
<dbReference type="EMBL" id="CP029149">
    <property type="protein sequence ID" value="QHN64480.1"/>
    <property type="molecule type" value="Genomic_DNA"/>
</dbReference>
<keyword evidence="3" id="KW-0540">Nuclease</keyword>
<dbReference type="PANTHER" id="PTHR38039">
    <property type="entry name" value="TOXIN YOEB"/>
    <property type="match status" value="1"/>
</dbReference>
<keyword evidence="8" id="KW-1185">Reference proteome</keyword>
<accession>A0A6P1QUJ1</accession>